<feature type="compositionally biased region" description="Basic and acidic residues" evidence="1">
    <location>
        <begin position="109"/>
        <end position="120"/>
    </location>
</feature>
<protein>
    <recommendedName>
        <fullName evidence="2">Putative peptidase inhibitor domain-containing protein</fullName>
    </recommendedName>
</protein>
<reference evidence="3 4" key="1">
    <citation type="submission" date="2017-06" db="EMBL/GenBank/DDBJ databases">
        <authorList>
            <person name="Kim H.J."/>
            <person name="Triplett B.A."/>
        </authorList>
    </citation>
    <scope>NUCLEOTIDE SEQUENCE [LARGE SCALE GENOMIC DNA]</scope>
    <source>
        <strain evidence="3 4">DSM 8800</strain>
    </source>
</reference>
<dbReference type="RefSeq" id="WP_179213642.1">
    <property type="nucleotide sequence ID" value="NZ_FZNQ01000010.1"/>
</dbReference>
<dbReference type="AlphaFoldDB" id="A0A238WV47"/>
<accession>A0A238WV47</accession>
<feature type="domain" description="Putative peptidase inhibitor" evidence="2">
    <location>
        <begin position="1"/>
        <end position="89"/>
    </location>
</feature>
<organism evidence="3 4">
    <name type="scientific">Halorubrum vacuolatum</name>
    <name type="common">Natronobacterium vacuolatum</name>
    <dbReference type="NCBI Taxonomy" id="63740"/>
    <lineage>
        <taxon>Archaea</taxon>
        <taxon>Methanobacteriati</taxon>
        <taxon>Methanobacteriota</taxon>
        <taxon>Stenosarchaea group</taxon>
        <taxon>Halobacteria</taxon>
        <taxon>Halobacteriales</taxon>
        <taxon>Haloferacaceae</taxon>
        <taxon>Halorubrum</taxon>
    </lineage>
</organism>
<name>A0A238WV47_HALVU</name>
<evidence type="ECO:0000313" key="3">
    <source>
        <dbReference type="EMBL" id="SNR50400.1"/>
    </source>
</evidence>
<dbReference type="Proteomes" id="UP000198397">
    <property type="component" value="Unassembled WGS sequence"/>
</dbReference>
<evidence type="ECO:0000313" key="4">
    <source>
        <dbReference type="Proteomes" id="UP000198397"/>
    </source>
</evidence>
<proteinExistence type="predicted"/>
<dbReference type="OrthoDB" id="232483at2157"/>
<sequence length="120" mass="13028">MYLSHPVRRIRDDPDPDATVALVIELTGDGDATEHDPLESLSVAVADDGGRIVRDLGFDCHLVVVPEPTVETLCALDGIERIETDATVSRSFETSTAEPVEDTGTTAETLREHVAERSDR</sequence>
<keyword evidence="4" id="KW-1185">Reference proteome</keyword>
<dbReference type="EMBL" id="FZNQ01000010">
    <property type="protein sequence ID" value="SNR50400.1"/>
    <property type="molecule type" value="Genomic_DNA"/>
</dbReference>
<evidence type="ECO:0000256" key="1">
    <source>
        <dbReference type="SAM" id="MobiDB-lite"/>
    </source>
</evidence>
<dbReference type="Pfam" id="PF26036">
    <property type="entry name" value="Peptidase_inhib_put"/>
    <property type="match status" value="1"/>
</dbReference>
<feature type="region of interest" description="Disordered" evidence="1">
    <location>
        <begin position="90"/>
        <end position="120"/>
    </location>
</feature>
<feature type="compositionally biased region" description="Polar residues" evidence="1">
    <location>
        <begin position="90"/>
        <end position="108"/>
    </location>
</feature>
<gene>
    <name evidence="3" type="ORF">SAMN06264855_11088</name>
</gene>
<dbReference type="InterPro" id="IPR058957">
    <property type="entry name" value="Peptidase_inhib_put_dom"/>
</dbReference>
<evidence type="ECO:0000259" key="2">
    <source>
        <dbReference type="Pfam" id="PF26036"/>
    </source>
</evidence>